<evidence type="ECO:0000256" key="3">
    <source>
        <dbReference type="ARBA" id="ARBA00023180"/>
    </source>
</evidence>
<protein>
    <submittedName>
        <fullName evidence="4">Uncharacterized protein</fullName>
    </submittedName>
</protein>
<dbReference type="InterPro" id="IPR013519">
    <property type="entry name" value="Int_alpha_beta-p"/>
</dbReference>
<keyword evidence="1" id="KW-0732">Signal</keyword>
<dbReference type="Proteomes" id="UP001147747">
    <property type="component" value="Unassembled WGS sequence"/>
</dbReference>
<organism evidence="4 5">
    <name type="scientific">Penicillium cosmopolitanum</name>
    <dbReference type="NCBI Taxonomy" id="1131564"/>
    <lineage>
        <taxon>Eukaryota</taxon>
        <taxon>Fungi</taxon>
        <taxon>Dikarya</taxon>
        <taxon>Ascomycota</taxon>
        <taxon>Pezizomycotina</taxon>
        <taxon>Eurotiomycetes</taxon>
        <taxon>Eurotiomycetidae</taxon>
        <taxon>Eurotiales</taxon>
        <taxon>Aspergillaceae</taxon>
        <taxon>Penicillium</taxon>
    </lineage>
</organism>
<dbReference type="AlphaFoldDB" id="A0A9W9VZH0"/>
<dbReference type="InterPro" id="IPR023213">
    <property type="entry name" value="CAT-like_dom_sf"/>
</dbReference>
<dbReference type="RefSeq" id="XP_056487867.1">
    <property type="nucleotide sequence ID" value="XM_056632316.1"/>
</dbReference>
<dbReference type="InterPro" id="IPR028994">
    <property type="entry name" value="Integrin_alpha_N"/>
</dbReference>
<dbReference type="SMART" id="SM00191">
    <property type="entry name" value="Int_alpha"/>
    <property type="match status" value="3"/>
</dbReference>
<proteinExistence type="predicted"/>
<keyword evidence="3" id="KW-0325">Glycoprotein</keyword>
<accession>A0A9W9VZH0</accession>
<reference evidence="4" key="1">
    <citation type="submission" date="2022-12" db="EMBL/GenBank/DDBJ databases">
        <authorList>
            <person name="Petersen C."/>
        </authorList>
    </citation>
    <scope>NUCLEOTIDE SEQUENCE</scope>
    <source>
        <strain evidence="4">IBT 29677</strain>
    </source>
</reference>
<dbReference type="Gene3D" id="2.30.30.100">
    <property type="match status" value="5"/>
</dbReference>
<dbReference type="OrthoDB" id="1862401at2759"/>
<dbReference type="GeneID" id="81371296"/>
<dbReference type="Gene3D" id="3.30.559.10">
    <property type="entry name" value="Chloramphenicol acetyltransferase-like domain"/>
    <property type="match status" value="2"/>
</dbReference>
<dbReference type="PANTHER" id="PTHR46580">
    <property type="entry name" value="SENSOR KINASE-RELATED"/>
    <property type="match status" value="1"/>
</dbReference>
<dbReference type="PANTHER" id="PTHR46580:SF2">
    <property type="entry name" value="MAM DOMAIN-CONTAINING PROTEIN"/>
    <property type="match status" value="1"/>
</dbReference>
<keyword evidence="2" id="KW-0677">Repeat</keyword>
<sequence length="726" mass="77026">MGSIQQTTSRSIPKLTAIEQISPRGYARYIFPFELGENYNPDEIFTVVRQGYVFLAKQIPETACEVIPDLDSWQKNVMKLRMPSDGEIDLVTAKDLRAPGAFPYTFAELKAKSFPPSAFEGDLLCRREVWPTPDTRRPISLAQCTFIPGGLLLSWNVFHMIGDGGCFFTWAKVWAEGCRRAQGQDIDNPVQLPEALWKDREQAINPPAQYKGKLEDHPEYILLPFTPTEMPPKMLTTTHRGQIFYISPESLAKLKQEADPSNATESSDQKWISTNDAICALIWRSIMAAQFPLQPEGLGEAEESDSETNFGIFMDGRLRTNPKIHPEALGCFMTCCTATVSLRKMLGRLNIADLSVLVRKAVASTEGHSICDVAALVKNQEHPTRFQEQETFTTGFLPFDVTVGDFNGDGRPDIVATNLGDNTVNVFLGTGSGSFQPQTTFPTGTLPAGVAVGEFNGDGDLDIVTTNNVGVNILLGTGSGTFQAPATFAADSGPQDVTVGDFNEDGFLDIVTANSGINSVSVFLGTGSGSFQAPATLLAGASPVAVAVGDFNGDGYLDIVTANAGDNTVNILLGTGSGNFQNPTSFQVGSLPQGVAVGDFNGDGDLDIVATNFNDNTVSVLLGTGSGSFQPQATFTVGNGPSGVAVGDFNGDGYLDIVAANSNEKSVSVLLGTGSGSFQPQATFTVGTSPSGVALGDFNGDGNLDIVTANQSDGTVSVLLSQPCDA</sequence>
<name>A0A9W9VZH0_9EURO</name>
<evidence type="ECO:0000313" key="4">
    <source>
        <dbReference type="EMBL" id="KAJ5392189.1"/>
    </source>
</evidence>
<gene>
    <name evidence="4" type="ORF">N7509_007679</name>
</gene>
<comment type="caution">
    <text evidence="4">The sequence shown here is derived from an EMBL/GenBank/DDBJ whole genome shotgun (WGS) entry which is preliminary data.</text>
</comment>
<dbReference type="Pfam" id="PF01839">
    <property type="entry name" value="FG-GAP"/>
    <property type="match status" value="1"/>
</dbReference>
<dbReference type="Pfam" id="PF02458">
    <property type="entry name" value="Transferase"/>
    <property type="match status" value="1"/>
</dbReference>
<reference evidence="4" key="2">
    <citation type="journal article" date="2023" name="IMA Fungus">
        <title>Comparative genomic study of the Penicillium genus elucidates a diverse pangenome and 15 lateral gene transfer events.</title>
        <authorList>
            <person name="Petersen C."/>
            <person name="Sorensen T."/>
            <person name="Nielsen M.R."/>
            <person name="Sondergaard T.E."/>
            <person name="Sorensen J.L."/>
            <person name="Fitzpatrick D.A."/>
            <person name="Frisvad J.C."/>
            <person name="Nielsen K.L."/>
        </authorList>
    </citation>
    <scope>NUCLEOTIDE SEQUENCE</scope>
    <source>
        <strain evidence="4">IBT 29677</strain>
    </source>
</reference>
<keyword evidence="5" id="KW-1185">Reference proteome</keyword>
<evidence type="ECO:0000313" key="5">
    <source>
        <dbReference type="Proteomes" id="UP001147747"/>
    </source>
</evidence>
<dbReference type="Pfam" id="PF13517">
    <property type="entry name" value="FG-GAP_3"/>
    <property type="match status" value="3"/>
</dbReference>
<dbReference type="SUPFAM" id="SSF69318">
    <property type="entry name" value="Integrin alpha N-terminal domain"/>
    <property type="match status" value="1"/>
</dbReference>
<dbReference type="InterPro" id="IPR013517">
    <property type="entry name" value="FG-GAP"/>
</dbReference>
<evidence type="ECO:0000256" key="1">
    <source>
        <dbReference type="ARBA" id="ARBA00022729"/>
    </source>
</evidence>
<dbReference type="EMBL" id="JAPZBU010000008">
    <property type="protein sequence ID" value="KAJ5392189.1"/>
    <property type="molecule type" value="Genomic_DNA"/>
</dbReference>
<evidence type="ECO:0000256" key="2">
    <source>
        <dbReference type="ARBA" id="ARBA00022737"/>
    </source>
</evidence>